<accession>A0ABP9XAT8</accession>
<feature type="domain" description="Carbohydrate binding module xylan-binding" evidence="1">
    <location>
        <begin position="105"/>
        <end position="193"/>
    </location>
</feature>
<dbReference type="Gene3D" id="2.60.40.10">
    <property type="entry name" value="Immunoglobulins"/>
    <property type="match status" value="2"/>
</dbReference>
<evidence type="ECO:0000259" key="1">
    <source>
        <dbReference type="Pfam" id="PF16841"/>
    </source>
</evidence>
<evidence type="ECO:0000313" key="2">
    <source>
        <dbReference type="EMBL" id="GAA5532497.1"/>
    </source>
</evidence>
<dbReference type="Pfam" id="PF16841">
    <property type="entry name" value="CBM60"/>
    <property type="match status" value="1"/>
</dbReference>
<name>A0ABP9XAT8_9DEIO</name>
<dbReference type="RefSeq" id="WP_345451667.1">
    <property type="nucleotide sequence ID" value="NZ_BAABRV010000002.1"/>
</dbReference>
<gene>
    <name evidence="2" type="ORF">Dalu01_00886</name>
</gene>
<sequence>MAQGTGGSAQRRGGRGAILLLTLGLGLVGCSQTGSVPTAPEALQLEAEAGSIEASVTPQAVANPRSGGRIISDPAASGGQAVILLGTNDNVKFVVPSRLKAGRYTVSVQGRAEEFRGWPVVDLNDAKQRRLAVATLDSATYVTRKFGDFDLKPGQVFNLSFINDLYEGPDRDRNAIVDYLVIEPVQTTPTPPANQAPTVTLQPIDNGILLPDVYGHASHLADNNIILKADASDPDGQVAKVEFYLGASKIGEDTTAPYTFVYPRNHYSDDTFRGPFTARAVDDQGAATTSAEQSAVFSNADSSDKLLSGRVLRAINFGGPSVQTQRYDVRFGSVNFAAGDTSGITTNGAPTSVPGSALAPAAEPNREALVRTALTRQGGLEVGVPVPQASYSVFLWVRAEDATPYDIQMEGQTVARFEPGAAGQWKRLGPIGVSVLDGVLNVASTGTATANFSAIEVYRRPQAGDTAPTVTFTSPPADISITAVPASQPLTLSVDASDPEGIAKVEFFARPYMYGPVQKIGEATSAPYRVVWQNTPTGGLYSVFAVATDNTGVTSSTEARVAFSSP</sequence>
<dbReference type="EMBL" id="BAABRV010000002">
    <property type="protein sequence ID" value="GAA5532497.1"/>
    <property type="molecule type" value="Genomic_DNA"/>
</dbReference>
<dbReference type="Pfam" id="PF17957">
    <property type="entry name" value="Big_7"/>
    <property type="match status" value="2"/>
</dbReference>
<keyword evidence="3" id="KW-1185">Reference proteome</keyword>
<dbReference type="Proteomes" id="UP001404956">
    <property type="component" value="Unassembled WGS sequence"/>
</dbReference>
<proteinExistence type="predicted"/>
<dbReference type="InterPro" id="IPR031768">
    <property type="entry name" value="CBM60_xylan-bd"/>
</dbReference>
<evidence type="ECO:0000313" key="3">
    <source>
        <dbReference type="Proteomes" id="UP001404956"/>
    </source>
</evidence>
<protein>
    <recommendedName>
        <fullName evidence="1">Carbohydrate binding module xylan-binding domain-containing protein</fullName>
    </recommendedName>
</protein>
<reference evidence="2 3" key="1">
    <citation type="submission" date="2024-02" db="EMBL/GenBank/DDBJ databases">
        <title>Deinococcus aluminii NBRC 112889.</title>
        <authorList>
            <person name="Ichikawa N."/>
            <person name="Katano-Makiyama Y."/>
            <person name="Hidaka K."/>
        </authorList>
    </citation>
    <scope>NUCLEOTIDE SEQUENCE [LARGE SCALE GENOMIC DNA]</scope>
    <source>
        <strain evidence="2 3">NBRC 112889</strain>
    </source>
</reference>
<comment type="caution">
    <text evidence="2">The sequence shown here is derived from an EMBL/GenBank/DDBJ whole genome shotgun (WGS) entry which is preliminary data.</text>
</comment>
<dbReference type="InterPro" id="IPR013783">
    <property type="entry name" value="Ig-like_fold"/>
</dbReference>
<organism evidence="2 3">
    <name type="scientific">Deinococcus aluminii</name>
    <dbReference type="NCBI Taxonomy" id="1656885"/>
    <lineage>
        <taxon>Bacteria</taxon>
        <taxon>Thermotogati</taxon>
        <taxon>Deinococcota</taxon>
        <taxon>Deinococci</taxon>
        <taxon>Deinococcales</taxon>
        <taxon>Deinococcaceae</taxon>
        <taxon>Deinococcus</taxon>
    </lineage>
</organism>